<evidence type="ECO:0000256" key="4">
    <source>
        <dbReference type="PROSITE-ProRule" id="PRU00284"/>
    </source>
</evidence>
<keyword evidence="5" id="KW-0472">Membrane</keyword>
<dbReference type="EMBL" id="FTMN01000007">
    <property type="protein sequence ID" value="SIQ69341.1"/>
    <property type="molecule type" value="Genomic_DNA"/>
</dbReference>
<dbReference type="SMART" id="SM00304">
    <property type="entry name" value="HAMP"/>
    <property type="match status" value="2"/>
</dbReference>
<keyword evidence="2 4" id="KW-0807">Transducer</keyword>
<evidence type="ECO:0000313" key="8">
    <source>
        <dbReference type="EMBL" id="SIQ69341.1"/>
    </source>
</evidence>
<evidence type="ECO:0000259" key="6">
    <source>
        <dbReference type="PROSITE" id="PS50111"/>
    </source>
</evidence>
<dbReference type="SMART" id="SM00283">
    <property type="entry name" value="MA"/>
    <property type="match status" value="1"/>
</dbReference>
<dbReference type="Gene3D" id="1.10.287.950">
    <property type="entry name" value="Methyl-accepting chemotaxis protein"/>
    <property type="match status" value="1"/>
</dbReference>
<sequence length="692" mass="74789">MNSLSIRFKLLLGSAVTVILSLGVIIFMALQSYKTSIDHVMDDTQALIEKQVKHQLDLTVDNIALAVEMRLNRGFDSARAVAGYLGNTAQDSLNIPRDSASELVRSALSMNTQIDTLYAMFEPNAYDALDYMFNDSQGHSTQTGNIAIYWFWNEGKLETAAVPDSAVMYSETLTDTGIRESEWYLCPLESGQECLIEPYLFEVTPGNEVLMTSLTVPVVHNDKTIGVAGADLSLPAMQTLVRSLSAELYDGQSSISILSSQNRIIASSEFTDALGKSARSAAPSLLQPVDQNHAIRVEHRLKIANSSWRILVEVPYSAALAELEQLGSKVDKNRQSTTWELIITSLIILAVTLVIVNLFIHGITKPIRVLAERMKALGGTDGDLTHELEASSHAELNDVADGFNSFTRKIRGLISELMQLSAGLQHSATSLAAAAQQTRSSTHDQQQQLQSVATAANEMSATATEVANLAGRTAQDSADADSEVTGTRQTLGQTVDEVGSMAEQLTETSQSIGSVAKRSDEIYSIIETIRGIADQTNLLALNAAIEAARAGDHGRGFSVVADEVRTLAGRTQEATGDIDNLISALKRDVDSSVEQMQACRDLAYRSVDDCRGSFERLEGTSQRITSISENTTQVATAAEEQSMVNEEINRNITQIGDAADALAQAASQVTSLGDEVSDSAARLDQQLGRFRV</sequence>
<dbReference type="STRING" id="49186.SAMN05421647_107236"/>
<dbReference type="Pfam" id="PF00015">
    <property type="entry name" value="MCPsignal"/>
    <property type="match status" value="1"/>
</dbReference>
<dbReference type="GO" id="GO:0016020">
    <property type="term" value="C:membrane"/>
    <property type="evidence" value="ECO:0007669"/>
    <property type="project" value="UniProtKB-SubCell"/>
</dbReference>
<feature type="transmembrane region" description="Helical" evidence="5">
    <location>
        <begin position="6"/>
        <end position="30"/>
    </location>
</feature>
<dbReference type="Gene3D" id="3.30.450.20">
    <property type="entry name" value="PAS domain"/>
    <property type="match status" value="1"/>
</dbReference>
<dbReference type="PROSITE" id="PS50885">
    <property type="entry name" value="HAMP"/>
    <property type="match status" value="1"/>
</dbReference>
<dbReference type="CDD" id="cd11386">
    <property type="entry name" value="MCP_signal"/>
    <property type="match status" value="1"/>
</dbReference>
<dbReference type="Pfam" id="PF00672">
    <property type="entry name" value="HAMP"/>
    <property type="match status" value="1"/>
</dbReference>
<feature type="domain" description="HAMP" evidence="7">
    <location>
        <begin position="361"/>
        <end position="415"/>
    </location>
</feature>
<comment type="similarity">
    <text evidence="3">Belongs to the methyl-accepting chemotaxis (MCP) protein family.</text>
</comment>
<feature type="transmembrane region" description="Helical" evidence="5">
    <location>
        <begin position="339"/>
        <end position="360"/>
    </location>
</feature>
<evidence type="ECO:0000256" key="3">
    <source>
        <dbReference type="ARBA" id="ARBA00029447"/>
    </source>
</evidence>
<gene>
    <name evidence="8" type="ORF">SAMN05421647_107236</name>
</gene>
<evidence type="ECO:0000256" key="5">
    <source>
        <dbReference type="SAM" id="Phobius"/>
    </source>
</evidence>
<dbReference type="RefSeq" id="WP_076464157.1">
    <property type="nucleotide sequence ID" value="NZ_FTMN01000007.1"/>
</dbReference>
<dbReference type="FunFam" id="1.10.287.950:FF:000001">
    <property type="entry name" value="Methyl-accepting chemotaxis sensory transducer"/>
    <property type="match status" value="1"/>
</dbReference>
<comment type="subcellular location">
    <subcellularLocation>
        <location evidence="1">Membrane</location>
    </subcellularLocation>
</comment>
<proteinExistence type="inferred from homology"/>
<dbReference type="InterPro" id="IPR003660">
    <property type="entry name" value="HAMP_dom"/>
</dbReference>
<keyword evidence="9" id="KW-1185">Reference proteome</keyword>
<evidence type="ECO:0000256" key="2">
    <source>
        <dbReference type="ARBA" id="ARBA00023224"/>
    </source>
</evidence>
<dbReference type="GO" id="GO:0007165">
    <property type="term" value="P:signal transduction"/>
    <property type="evidence" value="ECO:0007669"/>
    <property type="project" value="UniProtKB-KW"/>
</dbReference>
<dbReference type="InterPro" id="IPR004089">
    <property type="entry name" value="MCPsignal_dom"/>
</dbReference>
<evidence type="ECO:0000259" key="7">
    <source>
        <dbReference type="PROSITE" id="PS50885"/>
    </source>
</evidence>
<evidence type="ECO:0000256" key="1">
    <source>
        <dbReference type="ARBA" id="ARBA00004370"/>
    </source>
</evidence>
<reference evidence="8 9" key="1">
    <citation type="submission" date="2017-01" db="EMBL/GenBank/DDBJ databases">
        <authorList>
            <person name="Mah S.A."/>
            <person name="Swanson W.J."/>
            <person name="Moy G.W."/>
            <person name="Vacquier V.D."/>
        </authorList>
    </citation>
    <scope>NUCLEOTIDE SEQUENCE [LARGE SCALE GENOMIC DNA]</scope>
    <source>
        <strain evidence="8 9">DSM 7027</strain>
    </source>
</reference>
<dbReference type="GO" id="GO:0006935">
    <property type="term" value="P:chemotaxis"/>
    <property type="evidence" value="ECO:0007669"/>
    <property type="project" value="UniProtKB-ARBA"/>
</dbReference>
<dbReference type="AlphaFoldDB" id="A0A1N6UUX5"/>
<keyword evidence="5" id="KW-1133">Transmembrane helix</keyword>
<dbReference type="PROSITE" id="PS50111">
    <property type="entry name" value="CHEMOTAXIS_TRANSDUC_2"/>
    <property type="match status" value="1"/>
</dbReference>
<dbReference type="PANTHER" id="PTHR32089:SF117">
    <property type="entry name" value="METHYL ACCEPTING SENSORY TRANSDUCER WITH CACHE_1 SMALL MOLECULE BINDING DOMAIN"/>
    <property type="match status" value="1"/>
</dbReference>
<keyword evidence="5" id="KW-0812">Transmembrane</keyword>
<evidence type="ECO:0000313" key="9">
    <source>
        <dbReference type="Proteomes" id="UP000186895"/>
    </source>
</evidence>
<dbReference type="eggNOG" id="COG0840">
    <property type="taxonomic scope" value="Bacteria"/>
</dbReference>
<dbReference type="Proteomes" id="UP000186895">
    <property type="component" value="Unassembled WGS sequence"/>
</dbReference>
<organism evidence="8 9">
    <name type="scientific">Marinobacterium stanieri</name>
    <dbReference type="NCBI Taxonomy" id="49186"/>
    <lineage>
        <taxon>Bacteria</taxon>
        <taxon>Pseudomonadati</taxon>
        <taxon>Pseudomonadota</taxon>
        <taxon>Gammaproteobacteria</taxon>
        <taxon>Oceanospirillales</taxon>
        <taxon>Oceanospirillaceae</taxon>
        <taxon>Marinobacterium</taxon>
    </lineage>
</organism>
<name>A0A1N6UUX5_9GAMM</name>
<dbReference type="CDD" id="cd06225">
    <property type="entry name" value="HAMP"/>
    <property type="match status" value="1"/>
</dbReference>
<dbReference type="CDD" id="cd12913">
    <property type="entry name" value="PDC1_MCP_like"/>
    <property type="match status" value="1"/>
</dbReference>
<feature type="domain" description="Methyl-accepting transducer" evidence="6">
    <location>
        <begin position="420"/>
        <end position="656"/>
    </location>
</feature>
<protein>
    <submittedName>
        <fullName evidence="8">Methyl-accepting chemotaxis protein</fullName>
    </submittedName>
</protein>
<dbReference type="SUPFAM" id="SSF58104">
    <property type="entry name" value="Methyl-accepting chemotaxis protein (MCP) signaling domain"/>
    <property type="match status" value="1"/>
</dbReference>
<dbReference type="PANTHER" id="PTHR32089">
    <property type="entry name" value="METHYL-ACCEPTING CHEMOTAXIS PROTEIN MCPB"/>
    <property type="match status" value="1"/>
</dbReference>
<dbReference type="Pfam" id="PF22673">
    <property type="entry name" value="MCP-like_PDC_1"/>
    <property type="match status" value="1"/>
</dbReference>
<accession>A0A1N6UUX5</accession>